<reference evidence="8 9" key="1">
    <citation type="submission" date="2017-09" db="EMBL/GenBank/DDBJ databases">
        <title>Depth-based differentiation of microbial function through sediment-hosted aquifers and enrichment of novel symbionts in the deep terrestrial subsurface.</title>
        <authorList>
            <person name="Probst A.J."/>
            <person name="Ladd B."/>
            <person name="Jarett J.K."/>
            <person name="Geller-Mcgrath D.E."/>
            <person name="Sieber C.M."/>
            <person name="Emerson J.B."/>
            <person name="Anantharaman K."/>
            <person name="Thomas B.C."/>
            <person name="Malmstrom R."/>
            <person name="Stieglmeier M."/>
            <person name="Klingl A."/>
            <person name="Woyke T."/>
            <person name="Ryan C.M."/>
            <person name="Banfield J.F."/>
        </authorList>
    </citation>
    <scope>NUCLEOTIDE SEQUENCE [LARGE SCALE GENOMIC DNA]</scope>
    <source>
        <strain evidence="8">CG11_big_fil_rev_8_21_14_0_20_45_26</strain>
    </source>
</reference>
<protein>
    <recommendedName>
        <fullName evidence="3">3'(2'),5'-bisphosphate nucleotidase</fullName>
        <ecNumber evidence="3">3.1.3.7</ecNumber>
    </recommendedName>
</protein>
<evidence type="ECO:0000256" key="4">
    <source>
        <dbReference type="ARBA" id="ARBA00022723"/>
    </source>
</evidence>
<proteinExistence type="inferred from homology"/>
<evidence type="ECO:0000313" key="8">
    <source>
        <dbReference type="EMBL" id="PIQ86602.1"/>
    </source>
</evidence>
<feature type="binding site" evidence="7">
    <location>
        <position position="126"/>
    </location>
    <ligand>
        <name>Mg(2+)</name>
        <dbReference type="ChEBI" id="CHEBI:18420"/>
        <label>1</label>
        <note>catalytic</note>
    </ligand>
</feature>
<evidence type="ECO:0000256" key="1">
    <source>
        <dbReference type="ARBA" id="ARBA00001946"/>
    </source>
</evidence>
<sequence>MSVFEKPEVVFAIQAVRQGALLAQQVQRHIGHASVAKHDRTPVTVADFAVQALISERLHKTFPDVPLVGEESAALLKQKASETVLADVIRFLKPAFGDIAAKDVYQWIDHGQGEPCKRFWTLDPIDGTRGFLRGGHYAVALALIEDGEVTVAALGCPTIAKGRHFDYEGPGSLIFAVKKEGAWVNQIQFVKEWERLHASERSSIEEGVLVRSYEGKHTDHLKTDRMMRSLGMKQKPIGMDSLAKYALVASGEADILMRVPAPDHRDYRENIWDQASGALIVEEAGGKITDLDGKHLDFSCGKKLLKNTGILATNGLLHDQMLKTIQQVLNGSQG</sequence>
<name>A0A2H0LQB0_9BACT</name>
<dbReference type="PANTHER" id="PTHR43200">
    <property type="entry name" value="PHOSPHATASE"/>
    <property type="match status" value="1"/>
</dbReference>
<evidence type="ECO:0000256" key="6">
    <source>
        <dbReference type="ARBA" id="ARBA00022842"/>
    </source>
</evidence>
<dbReference type="PROSITE" id="PS00630">
    <property type="entry name" value="IMP_2"/>
    <property type="match status" value="1"/>
</dbReference>
<evidence type="ECO:0000313" key="9">
    <source>
        <dbReference type="Proteomes" id="UP000230859"/>
    </source>
</evidence>
<keyword evidence="5" id="KW-0378">Hydrolase</keyword>
<comment type="caution">
    <text evidence="8">The sequence shown here is derived from an EMBL/GenBank/DDBJ whole genome shotgun (WGS) entry which is preliminary data.</text>
</comment>
<dbReference type="PRINTS" id="PR00377">
    <property type="entry name" value="IMPHPHTASES"/>
</dbReference>
<dbReference type="InterPro" id="IPR000760">
    <property type="entry name" value="Inositol_monophosphatase-like"/>
</dbReference>
<evidence type="ECO:0000256" key="2">
    <source>
        <dbReference type="ARBA" id="ARBA00009759"/>
    </source>
</evidence>
<dbReference type="AlphaFoldDB" id="A0A2H0LQB0"/>
<feature type="binding site" evidence="7">
    <location>
        <position position="123"/>
    </location>
    <ligand>
        <name>Mg(2+)</name>
        <dbReference type="ChEBI" id="CHEBI:18420"/>
        <label>1</label>
        <note>catalytic</note>
    </ligand>
</feature>
<evidence type="ECO:0000256" key="7">
    <source>
        <dbReference type="PIRSR" id="PIRSR600760-2"/>
    </source>
</evidence>
<dbReference type="EC" id="3.1.3.7" evidence="3"/>
<organism evidence="8 9">
    <name type="scientific">Candidatus Abzuiibacterium crystallinum</name>
    <dbReference type="NCBI Taxonomy" id="1974748"/>
    <lineage>
        <taxon>Bacteria</taxon>
        <taxon>Pseudomonadati</taxon>
        <taxon>Candidatus Omnitrophota</taxon>
        <taxon>Candidatus Abzuiibacterium</taxon>
    </lineage>
</organism>
<dbReference type="InterPro" id="IPR020583">
    <property type="entry name" value="Inositol_monoP_metal-BS"/>
</dbReference>
<dbReference type="GO" id="GO:0000103">
    <property type="term" value="P:sulfate assimilation"/>
    <property type="evidence" value="ECO:0007669"/>
    <property type="project" value="TreeGrafter"/>
</dbReference>
<dbReference type="GO" id="GO:0008441">
    <property type="term" value="F:3'(2'),5'-bisphosphate nucleotidase activity"/>
    <property type="evidence" value="ECO:0007669"/>
    <property type="project" value="UniProtKB-EC"/>
</dbReference>
<dbReference type="EMBL" id="PCVY01000040">
    <property type="protein sequence ID" value="PIQ86602.1"/>
    <property type="molecule type" value="Genomic_DNA"/>
</dbReference>
<feature type="binding site" evidence="7">
    <location>
        <position position="70"/>
    </location>
    <ligand>
        <name>Mg(2+)</name>
        <dbReference type="ChEBI" id="CHEBI:18420"/>
        <label>1</label>
        <note>catalytic</note>
    </ligand>
</feature>
<dbReference type="PANTHER" id="PTHR43200:SF6">
    <property type="entry name" value="3'(2'),5'-BISPHOSPHATE NUCLEOTIDASE"/>
    <property type="match status" value="1"/>
</dbReference>
<dbReference type="InterPro" id="IPR020550">
    <property type="entry name" value="Inositol_monophosphatase_CS"/>
</dbReference>
<dbReference type="Gene3D" id="3.40.190.80">
    <property type="match status" value="1"/>
</dbReference>
<gene>
    <name evidence="8" type="ORF">COV74_04285</name>
</gene>
<dbReference type="Gene3D" id="3.30.540.10">
    <property type="entry name" value="Fructose-1,6-Bisphosphatase, subunit A, domain 1"/>
    <property type="match status" value="1"/>
</dbReference>
<dbReference type="CDD" id="cd01517">
    <property type="entry name" value="PAP_phosphatase"/>
    <property type="match status" value="1"/>
</dbReference>
<feature type="binding site" evidence="7">
    <location>
        <position position="273"/>
    </location>
    <ligand>
        <name>Mg(2+)</name>
        <dbReference type="ChEBI" id="CHEBI:18420"/>
        <label>1</label>
        <note>catalytic</note>
    </ligand>
</feature>
<keyword evidence="4 7" id="KW-0479">Metal-binding</keyword>
<feature type="binding site" evidence="7">
    <location>
        <position position="125"/>
    </location>
    <ligand>
        <name>Mg(2+)</name>
        <dbReference type="ChEBI" id="CHEBI:18420"/>
        <label>1</label>
        <note>catalytic</note>
    </ligand>
</feature>
<dbReference type="InterPro" id="IPR051090">
    <property type="entry name" value="Inositol_monoP_superfamily"/>
</dbReference>
<dbReference type="Proteomes" id="UP000230859">
    <property type="component" value="Unassembled WGS sequence"/>
</dbReference>
<dbReference type="Pfam" id="PF00459">
    <property type="entry name" value="Inositol_P"/>
    <property type="match status" value="1"/>
</dbReference>
<evidence type="ECO:0000256" key="3">
    <source>
        <dbReference type="ARBA" id="ARBA00012633"/>
    </source>
</evidence>
<comment type="cofactor">
    <cofactor evidence="1 7">
        <name>Mg(2+)</name>
        <dbReference type="ChEBI" id="CHEBI:18420"/>
    </cofactor>
</comment>
<dbReference type="SUPFAM" id="SSF56655">
    <property type="entry name" value="Carbohydrate phosphatase"/>
    <property type="match status" value="1"/>
</dbReference>
<dbReference type="GO" id="GO:0046854">
    <property type="term" value="P:phosphatidylinositol phosphate biosynthetic process"/>
    <property type="evidence" value="ECO:0007669"/>
    <property type="project" value="InterPro"/>
</dbReference>
<evidence type="ECO:0000256" key="5">
    <source>
        <dbReference type="ARBA" id="ARBA00022801"/>
    </source>
</evidence>
<dbReference type="PROSITE" id="PS00629">
    <property type="entry name" value="IMP_1"/>
    <property type="match status" value="1"/>
</dbReference>
<accession>A0A2H0LQB0</accession>
<comment type="similarity">
    <text evidence="2">Belongs to the inositol monophosphatase superfamily.</text>
</comment>
<dbReference type="GO" id="GO:0046872">
    <property type="term" value="F:metal ion binding"/>
    <property type="evidence" value="ECO:0007669"/>
    <property type="project" value="UniProtKB-KW"/>
</dbReference>
<keyword evidence="6 7" id="KW-0460">Magnesium</keyword>